<protein>
    <recommendedName>
        <fullName evidence="11">Cysteine synthase 1</fullName>
    </recommendedName>
    <alternativeName>
        <fullName evidence="12">O-acetylserine (thiol)-lyase 1</fullName>
    </alternativeName>
    <alternativeName>
        <fullName evidence="13">O-acetylserine sulfhydrylase 1</fullName>
    </alternativeName>
    <alternativeName>
        <fullName evidence="14">O-succinylserine sulfhydrylase</fullName>
    </alternativeName>
</protein>
<evidence type="ECO:0000256" key="8">
    <source>
        <dbReference type="ARBA" id="ARBA00023128"/>
    </source>
</evidence>
<dbReference type="Pfam" id="PF00291">
    <property type="entry name" value="PALP"/>
    <property type="match status" value="1"/>
</dbReference>
<accession>A0ABD3I647</accession>
<dbReference type="InterPro" id="IPR036052">
    <property type="entry name" value="TrpB-like_PALP_sf"/>
</dbReference>
<evidence type="ECO:0000256" key="13">
    <source>
        <dbReference type="ARBA" id="ARBA00079147"/>
    </source>
</evidence>
<dbReference type="GO" id="GO:0016740">
    <property type="term" value="F:transferase activity"/>
    <property type="evidence" value="ECO:0007669"/>
    <property type="project" value="UniProtKB-KW"/>
</dbReference>
<comment type="subcellular location">
    <subcellularLocation>
        <location evidence="2">Mitochondrion</location>
    </subcellularLocation>
</comment>
<comment type="pathway">
    <text evidence="3">Amino-acid biosynthesis; L-cysteine biosynthesis; L-cysteine from L-serine: step 2/2.</text>
</comment>
<comment type="cofactor">
    <cofactor evidence="1">
        <name>pyridoxal 5'-phosphate</name>
        <dbReference type="ChEBI" id="CHEBI:597326"/>
    </cofactor>
</comment>
<evidence type="ECO:0000256" key="3">
    <source>
        <dbReference type="ARBA" id="ARBA00004962"/>
    </source>
</evidence>
<evidence type="ECO:0000256" key="6">
    <source>
        <dbReference type="ARBA" id="ARBA00022898"/>
    </source>
</evidence>
<dbReference type="PANTHER" id="PTHR10314">
    <property type="entry name" value="CYSTATHIONINE BETA-SYNTHASE"/>
    <property type="match status" value="1"/>
</dbReference>
<comment type="catalytic activity">
    <reaction evidence="9">
        <text>O-succinyl-L-serine + hydrogen sulfide = L-cysteine + succinate</text>
        <dbReference type="Rhea" id="RHEA:53816"/>
        <dbReference type="ChEBI" id="CHEBI:29919"/>
        <dbReference type="ChEBI" id="CHEBI:30031"/>
        <dbReference type="ChEBI" id="CHEBI:35235"/>
        <dbReference type="ChEBI" id="CHEBI:136856"/>
    </reaction>
</comment>
<dbReference type="InterPro" id="IPR001926">
    <property type="entry name" value="TrpB-like_PALP"/>
</dbReference>
<evidence type="ECO:0000256" key="4">
    <source>
        <dbReference type="ARBA" id="ARBA00022605"/>
    </source>
</evidence>
<name>A0ABD3I647_9MARC</name>
<evidence type="ECO:0000256" key="12">
    <source>
        <dbReference type="ARBA" id="ARBA00078262"/>
    </source>
</evidence>
<dbReference type="Proteomes" id="UP001633002">
    <property type="component" value="Unassembled WGS sequence"/>
</dbReference>
<dbReference type="FunFam" id="3.40.50.1100:FF:000011">
    <property type="entry name" value="Cysteine synthase (o-acetylserine)"/>
    <property type="match status" value="1"/>
</dbReference>
<dbReference type="GO" id="GO:0008652">
    <property type="term" value="P:amino acid biosynthetic process"/>
    <property type="evidence" value="ECO:0007669"/>
    <property type="project" value="UniProtKB-KW"/>
</dbReference>
<evidence type="ECO:0000256" key="11">
    <source>
        <dbReference type="ARBA" id="ARBA00072087"/>
    </source>
</evidence>
<dbReference type="Gene3D" id="3.40.50.1100">
    <property type="match status" value="1"/>
</dbReference>
<dbReference type="EMBL" id="JBJQOH010000002">
    <property type="protein sequence ID" value="KAL3698791.1"/>
    <property type="molecule type" value="Genomic_DNA"/>
</dbReference>
<reference evidence="16 17" key="1">
    <citation type="submission" date="2024-09" db="EMBL/GenBank/DDBJ databases">
        <title>Chromosome-scale assembly of Riccia sorocarpa.</title>
        <authorList>
            <person name="Paukszto L."/>
        </authorList>
    </citation>
    <scope>NUCLEOTIDE SEQUENCE [LARGE SCALE GENOMIC DNA]</scope>
    <source>
        <strain evidence="16">LP-2024</strain>
        <tissue evidence="16">Aerial parts of the thallus</tissue>
    </source>
</reference>
<dbReference type="GO" id="GO:0005739">
    <property type="term" value="C:mitochondrion"/>
    <property type="evidence" value="ECO:0007669"/>
    <property type="project" value="UniProtKB-SubCell"/>
</dbReference>
<dbReference type="AlphaFoldDB" id="A0ABD3I647"/>
<comment type="caution">
    <text evidence="16">The sequence shown here is derived from an EMBL/GenBank/DDBJ whole genome shotgun (WGS) entry which is preliminary data.</text>
</comment>
<evidence type="ECO:0000256" key="10">
    <source>
        <dbReference type="ARBA" id="ARBA00058228"/>
    </source>
</evidence>
<gene>
    <name evidence="16" type="ORF">R1sor_012867</name>
</gene>
<evidence type="ECO:0000256" key="7">
    <source>
        <dbReference type="ARBA" id="ARBA00022946"/>
    </source>
</evidence>
<evidence type="ECO:0000313" key="17">
    <source>
        <dbReference type="Proteomes" id="UP001633002"/>
    </source>
</evidence>
<keyword evidence="8" id="KW-0496">Mitochondrion</keyword>
<evidence type="ECO:0000256" key="9">
    <source>
        <dbReference type="ARBA" id="ARBA00050981"/>
    </source>
</evidence>
<evidence type="ECO:0000256" key="2">
    <source>
        <dbReference type="ARBA" id="ARBA00004173"/>
    </source>
</evidence>
<evidence type="ECO:0000259" key="15">
    <source>
        <dbReference type="Pfam" id="PF00291"/>
    </source>
</evidence>
<dbReference type="InterPro" id="IPR050214">
    <property type="entry name" value="Cys_Synth/Cystath_Beta-Synth"/>
</dbReference>
<sequence>MGKGFVDSDAEEKGLLRPGAIIVEGTVGNTGIGLALVGNPKGYKSVIVIPETQNQEKKDMLQIAGATFIEVPAVLYKNPNNYVKYSGRLAEAIAKSHLRGAIRGNQFDNTANRRAH</sequence>
<keyword evidence="17" id="KW-1185">Reference proteome</keyword>
<keyword evidence="6" id="KW-0663">Pyridoxal phosphate</keyword>
<evidence type="ECO:0000256" key="14">
    <source>
        <dbReference type="ARBA" id="ARBA00081847"/>
    </source>
</evidence>
<evidence type="ECO:0000256" key="5">
    <source>
        <dbReference type="ARBA" id="ARBA00022679"/>
    </source>
</evidence>
<keyword evidence="7" id="KW-0809">Transit peptide</keyword>
<dbReference type="SUPFAM" id="SSF53686">
    <property type="entry name" value="Tryptophan synthase beta subunit-like PLP-dependent enzymes"/>
    <property type="match status" value="1"/>
</dbReference>
<proteinExistence type="predicted"/>
<keyword evidence="4" id="KW-0028">Amino-acid biosynthesis</keyword>
<evidence type="ECO:0000256" key="1">
    <source>
        <dbReference type="ARBA" id="ARBA00001933"/>
    </source>
</evidence>
<comment type="function">
    <text evidence="10">Catalyzes the conversion of O-succinyl-L-serine into cysteine, the last step in the cysteine biosynthesis pathway. Can also use O-acetyl-L-serine.</text>
</comment>
<organism evidence="16 17">
    <name type="scientific">Riccia sorocarpa</name>
    <dbReference type="NCBI Taxonomy" id="122646"/>
    <lineage>
        <taxon>Eukaryota</taxon>
        <taxon>Viridiplantae</taxon>
        <taxon>Streptophyta</taxon>
        <taxon>Embryophyta</taxon>
        <taxon>Marchantiophyta</taxon>
        <taxon>Marchantiopsida</taxon>
        <taxon>Marchantiidae</taxon>
        <taxon>Marchantiales</taxon>
        <taxon>Ricciaceae</taxon>
        <taxon>Riccia</taxon>
    </lineage>
</organism>
<feature type="domain" description="Tryptophan synthase beta chain-like PALP" evidence="15">
    <location>
        <begin position="11"/>
        <end position="114"/>
    </location>
</feature>
<evidence type="ECO:0000313" key="16">
    <source>
        <dbReference type="EMBL" id="KAL3698791.1"/>
    </source>
</evidence>
<keyword evidence="5" id="KW-0808">Transferase</keyword>